<dbReference type="EMBL" id="WFIY01000004">
    <property type="protein sequence ID" value="MUM63969.1"/>
    <property type="molecule type" value="Genomic_DNA"/>
</dbReference>
<sequence length="47" mass="5802">MYAREDNSLAIHVYKKIGFKEYWKRLWVSVNTVKSLYNNYIYDILRV</sequence>
<keyword evidence="3" id="KW-1185">Reference proteome</keyword>
<dbReference type="Proteomes" id="UP000440125">
    <property type="component" value="Unassembled WGS sequence"/>
</dbReference>
<name>A0A6A9QAN3_ACIIN</name>
<comment type="caution">
    <text evidence="2">The sequence shown here is derived from an EMBL/GenBank/DDBJ whole genome shotgun (WGS) entry which is preliminary data.</text>
</comment>
<proteinExistence type="predicted"/>
<evidence type="ECO:0000313" key="3">
    <source>
        <dbReference type="Proteomes" id="UP000440125"/>
    </source>
</evidence>
<dbReference type="Pfam" id="PF08445">
    <property type="entry name" value="FR47"/>
    <property type="match status" value="1"/>
</dbReference>
<dbReference type="InterPro" id="IPR013653">
    <property type="entry name" value="GCN5-like_dom"/>
</dbReference>
<organism evidence="2 3">
    <name type="scientific">Acidianus infernus</name>
    <dbReference type="NCBI Taxonomy" id="12915"/>
    <lineage>
        <taxon>Archaea</taxon>
        <taxon>Thermoproteota</taxon>
        <taxon>Thermoprotei</taxon>
        <taxon>Sulfolobales</taxon>
        <taxon>Sulfolobaceae</taxon>
        <taxon>Acidianus</taxon>
    </lineage>
</organism>
<accession>A0A6A9QAN3</accession>
<reference evidence="2 3" key="1">
    <citation type="submission" date="2019-10" db="EMBL/GenBank/DDBJ databases">
        <title>Genome Sequences from Six Type Strain Members of the Archaeal Family Sulfolobaceae: Acidianus ambivalens, Acidianus infernus, Metallosphaera prunae, Stygiolobus azoricus, Sulfolobus metallicus, and Sulfurisphaera ohwakuensis.</title>
        <authorList>
            <person name="Counts J.A."/>
            <person name="Kelly R.M."/>
        </authorList>
    </citation>
    <scope>NUCLEOTIDE SEQUENCE [LARGE SCALE GENOMIC DNA]</scope>
    <source>
        <strain evidence="2 3">DSM 3191</strain>
    </source>
</reference>
<gene>
    <name evidence="2" type="ORF">D1867_01610</name>
</gene>
<evidence type="ECO:0000313" key="2">
    <source>
        <dbReference type="EMBL" id="MUM63969.1"/>
    </source>
</evidence>
<protein>
    <recommendedName>
        <fullName evidence="1">GCN5-related N-acetyltransferase Rv2170-like domain-containing protein</fullName>
    </recommendedName>
</protein>
<dbReference type="GO" id="GO:0016747">
    <property type="term" value="F:acyltransferase activity, transferring groups other than amino-acyl groups"/>
    <property type="evidence" value="ECO:0007669"/>
    <property type="project" value="InterPro"/>
</dbReference>
<evidence type="ECO:0000259" key="1">
    <source>
        <dbReference type="Pfam" id="PF08445"/>
    </source>
</evidence>
<feature type="domain" description="GCN5-related N-acetyltransferase Rv2170-like" evidence="1">
    <location>
        <begin position="2"/>
        <end position="28"/>
    </location>
</feature>
<dbReference type="AlphaFoldDB" id="A0A6A9QAN3"/>